<dbReference type="GO" id="GO:0070403">
    <property type="term" value="F:NAD+ binding"/>
    <property type="evidence" value="ECO:0007669"/>
    <property type="project" value="InterPro"/>
</dbReference>
<dbReference type="GO" id="GO:0004665">
    <property type="term" value="F:prephenate dehydrogenase (NADP+) activity"/>
    <property type="evidence" value="ECO:0007669"/>
    <property type="project" value="InterPro"/>
</dbReference>
<comment type="caution">
    <text evidence="4">The sequence shown here is derived from an EMBL/GenBank/DDBJ whole genome shotgun (WGS) entry which is preliminary data.</text>
</comment>
<dbReference type="InterPro" id="IPR050812">
    <property type="entry name" value="Preph/Arog_dehydrog"/>
</dbReference>
<dbReference type="Pfam" id="PF20463">
    <property type="entry name" value="PDH_C"/>
    <property type="match status" value="1"/>
</dbReference>
<dbReference type="GO" id="GO:0008977">
    <property type="term" value="F:prephenate dehydrogenase (NAD+) activity"/>
    <property type="evidence" value="ECO:0007669"/>
    <property type="project" value="UniProtKB-EC"/>
</dbReference>
<dbReference type="InterPro" id="IPR003099">
    <property type="entry name" value="Prephen_DH"/>
</dbReference>
<dbReference type="PROSITE" id="PS51176">
    <property type="entry name" value="PDH_ADH"/>
    <property type="match status" value="1"/>
</dbReference>
<dbReference type="InterPro" id="IPR046825">
    <property type="entry name" value="PDH_C"/>
</dbReference>
<keyword evidence="4" id="KW-0413">Isomerase</keyword>
<keyword evidence="2 4" id="KW-0560">Oxidoreductase</keyword>
<dbReference type="GO" id="GO:0004106">
    <property type="term" value="F:chorismate mutase activity"/>
    <property type="evidence" value="ECO:0007669"/>
    <property type="project" value="UniProtKB-EC"/>
</dbReference>
<dbReference type="RefSeq" id="WP_193925516.1">
    <property type="nucleotide sequence ID" value="NZ_JADEWL010000201.1"/>
</dbReference>
<accession>A0A8J7F9E0</accession>
<evidence type="ECO:0000256" key="2">
    <source>
        <dbReference type="ARBA" id="ARBA00023002"/>
    </source>
</evidence>
<organism evidence="4 5">
    <name type="scientific">Plectonema cf. radiosum LEGE 06105</name>
    <dbReference type="NCBI Taxonomy" id="945769"/>
    <lineage>
        <taxon>Bacteria</taxon>
        <taxon>Bacillati</taxon>
        <taxon>Cyanobacteriota</taxon>
        <taxon>Cyanophyceae</taxon>
        <taxon>Oscillatoriophycideae</taxon>
        <taxon>Oscillatoriales</taxon>
        <taxon>Microcoleaceae</taxon>
        <taxon>Plectonema</taxon>
    </lineage>
</organism>
<dbReference type="EC" id="1.3.1.12" evidence="4"/>
<dbReference type="Gene3D" id="1.10.3660.10">
    <property type="entry name" value="6-phosphogluconate dehydrogenase C-terminal like domain"/>
    <property type="match status" value="1"/>
</dbReference>
<dbReference type="AlphaFoldDB" id="A0A8J7F9E0"/>
<sequence length="309" mass="35041">MTSNEHNQSESRRITIIGGWGQMGQFFARELSSFGHQVSAFGNEDWLRADELLGDADLVLISVPIERTVEVIQRAAQYLKPTTAIADITSIKTEPLKAMLEYHKGAVIGLHPMFGPKVKSFAEQIVVVCSGRDDDKFEWLLDFFAAKGSKLVESTPQEHDKMMVVIQAMRHFARFSLGVFLAEENIDIQRSLSMSSPTYRQEIDILKRLFAQSSHLSADIMLATEERCEAIVSLAETYSRLAKLVQQKDREGLIREFESTQSFFNQVLDFEEKSEQEQVNNYLINNNLTPSKNLNKNKKKGSENILITT</sequence>
<evidence type="ECO:0000256" key="1">
    <source>
        <dbReference type="ARBA" id="ARBA00007964"/>
    </source>
</evidence>
<keyword evidence="5" id="KW-1185">Reference proteome</keyword>
<evidence type="ECO:0000313" key="4">
    <source>
        <dbReference type="EMBL" id="MBE9216755.1"/>
    </source>
</evidence>
<dbReference type="InterPro" id="IPR046826">
    <property type="entry name" value="PDH_N"/>
</dbReference>
<dbReference type="EC" id="5.4.99.5" evidence="4"/>
<dbReference type="Gene3D" id="3.40.50.720">
    <property type="entry name" value="NAD(P)-binding Rossmann-like Domain"/>
    <property type="match status" value="1"/>
</dbReference>
<feature type="domain" description="Prephenate/arogenate dehydrogenase" evidence="3">
    <location>
        <begin position="12"/>
        <end position="275"/>
    </location>
</feature>
<dbReference type="GO" id="GO:0006571">
    <property type="term" value="P:tyrosine biosynthetic process"/>
    <property type="evidence" value="ECO:0007669"/>
    <property type="project" value="InterPro"/>
</dbReference>
<evidence type="ECO:0000259" key="3">
    <source>
        <dbReference type="PROSITE" id="PS51176"/>
    </source>
</evidence>
<dbReference type="PANTHER" id="PTHR21363">
    <property type="entry name" value="PREPHENATE DEHYDROGENASE"/>
    <property type="match status" value="1"/>
</dbReference>
<dbReference type="Pfam" id="PF02153">
    <property type="entry name" value="PDH_N"/>
    <property type="match status" value="1"/>
</dbReference>
<evidence type="ECO:0000313" key="5">
    <source>
        <dbReference type="Proteomes" id="UP000620559"/>
    </source>
</evidence>
<dbReference type="SUPFAM" id="SSF51735">
    <property type="entry name" value="NAD(P)-binding Rossmann-fold domains"/>
    <property type="match status" value="1"/>
</dbReference>
<dbReference type="InterPro" id="IPR008927">
    <property type="entry name" value="6-PGluconate_DH-like_C_sf"/>
</dbReference>
<comment type="similarity">
    <text evidence="1">Belongs to the prephenate/arogenate dehydrogenase family.</text>
</comment>
<name>A0A8J7F9E0_9CYAN</name>
<proteinExistence type="inferred from homology"/>
<reference evidence="4" key="1">
    <citation type="submission" date="2020-10" db="EMBL/GenBank/DDBJ databases">
        <authorList>
            <person name="Castelo-Branco R."/>
            <person name="Eusebio N."/>
            <person name="Adriana R."/>
            <person name="Vieira A."/>
            <person name="Brugerolle De Fraissinette N."/>
            <person name="Rezende De Castro R."/>
            <person name="Schneider M.P."/>
            <person name="Vasconcelos V."/>
            <person name="Leao P.N."/>
        </authorList>
    </citation>
    <scope>NUCLEOTIDE SEQUENCE</scope>
    <source>
        <strain evidence="4">LEGE 06105</strain>
    </source>
</reference>
<dbReference type="NCBIfam" id="NF008400">
    <property type="entry name" value="PRK11199.1"/>
    <property type="match status" value="1"/>
</dbReference>
<protein>
    <submittedName>
        <fullName evidence="4">Bifunctional chorismate mutase/prephenate dehydrogenase</fullName>
        <ecNumber evidence="4">1.3.1.12</ecNumber>
        <ecNumber evidence="4">5.4.99.5</ecNumber>
    </submittedName>
</protein>
<gene>
    <name evidence="4" type="primary">tyrA</name>
    <name evidence="4" type="ORF">IQ247_29575</name>
</gene>
<dbReference type="Proteomes" id="UP000620559">
    <property type="component" value="Unassembled WGS sequence"/>
</dbReference>
<dbReference type="InterPro" id="IPR036291">
    <property type="entry name" value="NAD(P)-bd_dom_sf"/>
</dbReference>
<dbReference type="EMBL" id="JADEWL010000201">
    <property type="protein sequence ID" value="MBE9216755.1"/>
    <property type="molecule type" value="Genomic_DNA"/>
</dbReference>
<dbReference type="SUPFAM" id="SSF48179">
    <property type="entry name" value="6-phosphogluconate dehydrogenase C-terminal domain-like"/>
    <property type="match status" value="1"/>
</dbReference>
<dbReference type="PANTHER" id="PTHR21363:SF0">
    <property type="entry name" value="PREPHENATE DEHYDROGENASE [NADP(+)]"/>
    <property type="match status" value="1"/>
</dbReference>